<proteinExistence type="predicted"/>
<dbReference type="STRING" id="364200.SAMN04488515_0594"/>
<comment type="subcellular location">
    <subcellularLocation>
        <location evidence="1">Membrane</location>
        <topology evidence="1">Multi-pass membrane protein</topology>
    </subcellularLocation>
</comment>
<keyword evidence="5 8" id="KW-1133">Transmembrane helix</keyword>
<evidence type="ECO:0000256" key="8">
    <source>
        <dbReference type="SAM" id="Phobius"/>
    </source>
</evidence>
<name>A0A1I0NHE9_9RHOB</name>
<feature type="transmembrane region" description="Helical" evidence="8">
    <location>
        <begin position="541"/>
        <end position="563"/>
    </location>
</feature>
<feature type="transmembrane region" description="Helical" evidence="8">
    <location>
        <begin position="500"/>
        <end position="521"/>
    </location>
</feature>
<dbReference type="SUPFAM" id="SSF53448">
    <property type="entry name" value="Nucleotide-diphospho-sugar transferases"/>
    <property type="match status" value="1"/>
</dbReference>
<evidence type="ECO:0000256" key="1">
    <source>
        <dbReference type="ARBA" id="ARBA00004141"/>
    </source>
</evidence>
<feature type="region of interest" description="Disordered" evidence="7">
    <location>
        <begin position="616"/>
        <end position="636"/>
    </location>
</feature>
<evidence type="ECO:0000259" key="9">
    <source>
        <dbReference type="Pfam" id="PF13632"/>
    </source>
</evidence>
<sequence length="636" mass="69916">MGLVSNIALPTASSAVAFTPLGQELLNRGTLCVDDLLTAMWTAKRQNVPLETVLCADWHLSEDEICSAQATAFDALRIDPVAAPPDPRLIAAFGAQRILKTGLLPWRNAGAATVVLCTSVAGFMRHRDALAAYLGPVRLALTTPTQLAKAMRQLRDPHLTHAAETQLPERDSSRCWNSAVAQRWVFGMATFLGAALLTAPVVMAALFCLLVSALVILTTALKLAATIAGWKTASGTEHRSAALPVRLPTITLLVPLYKERDITAHLIRRLDALDYPRSLLDVCLVLEANDTTTRQAIDAVALPSWMRPIAVPEGTLKTKPRALNYAMTFAHGSIIGVYDAEDAPAPDQLRTVANHFANATHDVACLQGTLDYYNPTANWLTRCFTLEYASWFRVILPGFAKLGLVVPLGGTTLFFRRTVLEKLGGWDAHNVTEDADLGVRLARRGYRTEFMASVTEEEANGRMWPWVKQRSRWLKGYAITYAVHMRDPFALWRDLGAWRFFGVQLLFLGTLLQFALAPVVWSFWLMPLGIPHPLQAVVPPAVIWGLAGAFIAAGLINLAIYIIGARRAGKPRLAFWAPTLQLYFSLAVAAVYKGLVELTWKPFYWDKTTHGVLMPDATLPPRRPAHPASDGQQMPH</sequence>
<dbReference type="Gene3D" id="3.90.550.10">
    <property type="entry name" value="Spore Coat Polysaccharide Biosynthesis Protein SpsA, Chain A"/>
    <property type="match status" value="1"/>
</dbReference>
<organism evidence="10 11">
    <name type="scientific">Cognatiyoonia koreensis</name>
    <dbReference type="NCBI Taxonomy" id="364200"/>
    <lineage>
        <taxon>Bacteria</taxon>
        <taxon>Pseudomonadati</taxon>
        <taxon>Pseudomonadota</taxon>
        <taxon>Alphaproteobacteria</taxon>
        <taxon>Rhodobacterales</taxon>
        <taxon>Paracoccaceae</taxon>
        <taxon>Cognatiyoonia</taxon>
    </lineage>
</organism>
<evidence type="ECO:0000256" key="2">
    <source>
        <dbReference type="ARBA" id="ARBA00022676"/>
    </source>
</evidence>
<dbReference type="SUPFAM" id="SSF160246">
    <property type="entry name" value="EspE N-terminal domain-like"/>
    <property type="match status" value="1"/>
</dbReference>
<dbReference type="PANTHER" id="PTHR43867">
    <property type="entry name" value="CELLULOSE SYNTHASE CATALYTIC SUBUNIT A [UDP-FORMING]"/>
    <property type="match status" value="1"/>
</dbReference>
<keyword evidence="11" id="KW-1185">Reference proteome</keyword>
<feature type="transmembrane region" description="Helical" evidence="8">
    <location>
        <begin position="575"/>
        <end position="595"/>
    </location>
</feature>
<evidence type="ECO:0000256" key="3">
    <source>
        <dbReference type="ARBA" id="ARBA00022679"/>
    </source>
</evidence>
<dbReference type="EMBL" id="FOIZ01000001">
    <property type="protein sequence ID" value="SEW00204.1"/>
    <property type="molecule type" value="Genomic_DNA"/>
</dbReference>
<gene>
    <name evidence="10" type="ORF">SAMN04488515_0594</name>
</gene>
<keyword evidence="6 8" id="KW-0472">Membrane</keyword>
<evidence type="ECO:0000313" key="11">
    <source>
        <dbReference type="Proteomes" id="UP000199167"/>
    </source>
</evidence>
<keyword evidence="3 10" id="KW-0808">Transferase</keyword>
<dbReference type="GO" id="GO:0016757">
    <property type="term" value="F:glycosyltransferase activity"/>
    <property type="evidence" value="ECO:0007669"/>
    <property type="project" value="UniProtKB-KW"/>
</dbReference>
<dbReference type="InterPro" id="IPR001173">
    <property type="entry name" value="Glyco_trans_2-like"/>
</dbReference>
<dbReference type="GO" id="GO:0016020">
    <property type="term" value="C:membrane"/>
    <property type="evidence" value="ECO:0007669"/>
    <property type="project" value="UniProtKB-SubCell"/>
</dbReference>
<accession>A0A1I0NHE9</accession>
<feature type="transmembrane region" description="Helical" evidence="8">
    <location>
        <begin position="184"/>
        <end position="217"/>
    </location>
</feature>
<dbReference type="AlphaFoldDB" id="A0A1I0NHE9"/>
<dbReference type="PANTHER" id="PTHR43867:SF2">
    <property type="entry name" value="CELLULOSE SYNTHASE CATALYTIC SUBUNIT A [UDP-FORMING]"/>
    <property type="match status" value="1"/>
</dbReference>
<evidence type="ECO:0000256" key="7">
    <source>
        <dbReference type="SAM" id="MobiDB-lite"/>
    </source>
</evidence>
<feature type="domain" description="Glycosyltransferase 2-like" evidence="9">
    <location>
        <begin position="335"/>
        <end position="526"/>
    </location>
</feature>
<evidence type="ECO:0000256" key="6">
    <source>
        <dbReference type="ARBA" id="ARBA00023136"/>
    </source>
</evidence>
<dbReference type="Pfam" id="PF13632">
    <property type="entry name" value="Glyco_trans_2_3"/>
    <property type="match status" value="1"/>
</dbReference>
<dbReference type="Proteomes" id="UP000199167">
    <property type="component" value="Unassembled WGS sequence"/>
</dbReference>
<dbReference type="InterPro" id="IPR037257">
    <property type="entry name" value="T2SS_E_N_sf"/>
</dbReference>
<dbReference type="InterPro" id="IPR029044">
    <property type="entry name" value="Nucleotide-diphossugar_trans"/>
</dbReference>
<keyword evidence="4 8" id="KW-0812">Transmembrane</keyword>
<evidence type="ECO:0000313" key="10">
    <source>
        <dbReference type="EMBL" id="SEW00204.1"/>
    </source>
</evidence>
<evidence type="ECO:0000256" key="5">
    <source>
        <dbReference type="ARBA" id="ARBA00022989"/>
    </source>
</evidence>
<dbReference type="InterPro" id="IPR050321">
    <property type="entry name" value="Glycosyltr_2/OpgH_subfam"/>
</dbReference>
<evidence type="ECO:0000256" key="4">
    <source>
        <dbReference type="ARBA" id="ARBA00022692"/>
    </source>
</evidence>
<protein>
    <submittedName>
        <fullName evidence="10">Glycosyltransferase, catalytic subunit of cellulose synthase and poly-beta-1,6-N-acetylglucosamine synthase</fullName>
    </submittedName>
</protein>
<reference evidence="10 11" key="1">
    <citation type="submission" date="2016-10" db="EMBL/GenBank/DDBJ databases">
        <authorList>
            <person name="de Groot N.N."/>
        </authorList>
    </citation>
    <scope>NUCLEOTIDE SEQUENCE [LARGE SCALE GENOMIC DNA]</scope>
    <source>
        <strain evidence="10 11">DSM 17925</strain>
    </source>
</reference>
<keyword evidence="2" id="KW-0328">Glycosyltransferase</keyword>